<protein>
    <submittedName>
        <fullName evidence="2">Uncharacterized protein</fullName>
    </submittedName>
</protein>
<organism evidence="2 3">
    <name type="scientific">Friedmanniomyces endolithicus</name>
    <dbReference type="NCBI Taxonomy" id="329885"/>
    <lineage>
        <taxon>Eukaryota</taxon>
        <taxon>Fungi</taxon>
        <taxon>Dikarya</taxon>
        <taxon>Ascomycota</taxon>
        <taxon>Pezizomycotina</taxon>
        <taxon>Dothideomycetes</taxon>
        <taxon>Dothideomycetidae</taxon>
        <taxon>Mycosphaerellales</taxon>
        <taxon>Teratosphaeriaceae</taxon>
        <taxon>Friedmanniomyces</taxon>
    </lineage>
</organism>
<proteinExistence type="predicted"/>
<comment type="caution">
    <text evidence="2">The sequence shown here is derived from an EMBL/GenBank/DDBJ whole genome shotgun (WGS) entry which is preliminary data.</text>
</comment>
<gene>
    <name evidence="2" type="ORF">LTR91_012582</name>
</gene>
<dbReference type="Proteomes" id="UP001175353">
    <property type="component" value="Unassembled WGS sequence"/>
</dbReference>
<reference evidence="2" key="1">
    <citation type="submission" date="2023-06" db="EMBL/GenBank/DDBJ databases">
        <title>Black Yeasts Isolated from many extreme environments.</title>
        <authorList>
            <person name="Coleine C."/>
            <person name="Stajich J.E."/>
            <person name="Selbmann L."/>
        </authorList>
    </citation>
    <scope>NUCLEOTIDE SEQUENCE</scope>
    <source>
        <strain evidence="2">CCFEE 5200</strain>
    </source>
</reference>
<keyword evidence="3" id="KW-1185">Reference proteome</keyword>
<evidence type="ECO:0000256" key="1">
    <source>
        <dbReference type="SAM" id="MobiDB-lite"/>
    </source>
</evidence>
<feature type="compositionally biased region" description="Basic and acidic residues" evidence="1">
    <location>
        <begin position="1"/>
        <end position="14"/>
    </location>
</feature>
<sequence length="90" mass="9832">MSKKIEDEECEGKTRTGSADVAGHDLDDESYQIIFVGLISGRRTESTTGASRRRSTARNSFRKAIGTNLRDAYSAIYLGPLERGCLTGSE</sequence>
<evidence type="ECO:0000313" key="2">
    <source>
        <dbReference type="EMBL" id="KAK0979485.1"/>
    </source>
</evidence>
<dbReference type="EMBL" id="JAUJLE010000122">
    <property type="protein sequence ID" value="KAK0979485.1"/>
    <property type="molecule type" value="Genomic_DNA"/>
</dbReference>
<evidence type="ECO:0000313" key="3">
    <source>
        <dbReference type="Proteomes" id="UP001175353"/>
    </source>
</evidence>
<accession>A0AAN6KFE2</accession>
<dbReference type="AlphaFoldDB" id="A0AAN6KFE2"/>
<name>A0AAN6KFE2_9PEZI</name>
<feature type="region of interest" description="Disordered" evidence="1">
    <location>
        <begin position="1"/>
        <end position="23"/>
    </location>
</feature>